<proteinExistence type="inferred from homology"/>
<dbReference type="Proteomes" id="UP000472265">
    <property type="component" value="Chromosome 17"/>
</dbReference>
<dbReference type="AlphaFoldDB" id="A0A671UQI3"/>
<protein>
    <recommendedName>
        <fullName evidence="2 6">Glycylpeptide N-tetradecanoyltransferase</fullName>
        <ecNumber evidence="2 6">2.3.1.97</ecNumber>
    </recommendedName>
</protein>
<keyword evidence="3 6" id="KW-0808">Transferase</keyword>
<dbReference type="GO" id="GO:0004379">
    <property type="term" value="F:glycylpeptide N-tetradecanoyltransferase activity"/>
    <property type="evidence" value="ECO:0007669"/>
    <property type="project" value="UniProtKB-EC"/>
</dbReference>
<keyword evidence="13" id="KW-1185">Reference proteome</keyword>
<reference evidence="12" key="2">
    <citation type="submission" date="2025-08" db="UniProtKB">
        <authorList>
            <consortium name="Ensembl"/>
        </authorList>
    </citation>
    <scope>IDENTIFICATION</scope>
</reference>
<dbReference type="InParanoid" id="A0A671UQI3"/>
<reference evidence="12" key="1">
    <citation type="submission" date="2021-04" db="EMBL/GenBank/DDBJ databases">
        <authorList>
            <consortium name="Wellcome Sanger Institute Data Sharing"/>
        </authorList>
    </citation>
    <scope>NUCLEOTIDE SEQUENCE [LARGE SCALE GENOMIC DNA]</scope>
</reference>
<feature type="compositionally biased region" description="Acidic residues" evidence="8">
    <location>
        <begin position="16"/>
        <end position="33"/>
    </location>
</feature>
<dbReference type="InterPro" id="IPR022678">
    <property type="entry name" value="NMT_CS"/>
</dbReference>
<evidence type="ECO:0000259" key="10">
    <source>
        <dbReference type="Pfam" id="PF01233"/>
    </source>
</evidence>
<name>A0A671UQI3_SPAAU</name>
<gene>
    <name evidence="12" type="primary">NMT2</name>
    <name evidence="12" type="synonym">nmt2</name>
</gene>
<comment type="function">
    <text evidence="6">Adds a myristoyl group to the N-terminal glycine residue of certain cellular proteins.</text>
</comment>
<dbReference type="Pfam" id="PF01233">
    <property type="entry name" value="NMT"/>
    <property type="match status" value="1"/>
</dbReference>
<evidence type="ECO:0000259" key="11">
    <source>
        <dbReference type="Pfam" id="PF02799"/>
    </source>
</evidence>
<dbReference type="GO" id="GO:0005737">
    <property type="term" value="C:cytoplasm"/>
    <property type="evidence" value="ECO:0007669"/>
    <property type="project" value="TreeGrafter"/>
</dbReference>
<feature type="transmembrane region" description="Helical" evidence="9">
    <location>
        <begin position="381"/>
        <end position="404"/>
    </location>
</feature>
<dbReference type="Pfam" id="PF02799">
    <property type="entry name" value="NMT_C"/>
    <property type="match status" value="2"/>
</dbReference>
<feature type="domain" description="Glycylpeptide N-tetradecanoyltransferase C-terminal" evidence="11">
    <location>
        <begin position="304"/>
        <end position="385"/>
    </location>
</feature>
<evidence type="ECO:0000313" key="13">
    <source>
        <dbReference type="Proteomes" id="UP000472265"/>
    </source>
</evidence>
<accession>A0A671UQI3</accession>
<feature type="domain" description="Glycylpeptide N-tetradecanoyltransferase C-terminal" evidence="11">
    <location>
        <begin position="418"/>
        <end position="470"/>
    </location>
</feature>
<keyword evidence="9" id="KW-0812">Transmembrane</keyword>
<reference evidence="12" key="3">
    <citation type="submission" date="2025-09" db="UniProtKB">
        <authorList>
            <consortium name="Ensembl"/>
        </authorList>
    </citation>
    <scope>IDENTIFICATION</scope>
</reference>
<sequence length="499" mass="56614">MMAEDSESAASQQSLELDDQDTCGIDGDNEEENEHMQGSPGGDLGAKRKKKKQKRKKEKPSSGGAKSDSASDSQEIKNPGLPIQKLQDIQRAMELLSCQGPAKSIDEAAKHKYQFWDTQPVPKLNEVVTSHGPIEADKENIRQEPYSLPQGFMWDTLDLSNADVLKELYTLLNENYVEDDDNMFRFDYSPNFLKWALRPPGWLPQWHCGVRVSSNKKLVGFISAIPADIRIYDTLKRMVEINFLCVHKKLRSKRVAPVLIREITRRVNLEGIFQAVYTAGVVLPKPVSTCRYWHRSLNPRKLVEVKFSHLSRNMTLQRTMKLYRLPDSTKTPGLRPMERRDIRQVTELLQKYLKRFQLAPSMGEEEVAHWFFPQDNIIDTYVVEVSGISFCLMLLTACLLVLLCKALSCLLSSQGAGGVLTDFASFYTLPSTVMHHPLHRSLKAAYSFYNVHTQTPLLDLMNDALILAKMVMSPSHANCPMILKHKPNLPLIVLLLCNS</sequence>
<dbReference type="GeneTree" id="ENSGT00390000017837"/>
<evidence type="ECO:0000313" key="12">
    <source>
        <dbReference type="Ensembl" id="ENSSAUP00010016194.1"/>
    </source>
</evidence>
<feature type="domain" description="Glycylpeptide N-tetradecanoyltransferase N-terminal" evidence="10">
    <location>
        <begin position="136"/>
        <end position="290"/>
    </location>
</feature>
<evidence type="ECO:0000256" key="9">
    <source>
        <dbReference type="SAM" id="Phobius"/>
    </source>
</evidence>
<dbReference type="FunCoup" id="A0A671UQI3">
    <property type="interactions" value="1641"/>
</dbReference>
<evidence type="ECO:0000256" key="1">
    <source>
        <dbReference type="ARBA" id="ARBA00009469"/>
    </source>
</evidence>
<keyword evidence="4 6" id="KW-0012">Acyltransferase</keyword>
<organism evidence="12 13">
    <name type="scientific">Sparus aurata</name>
    <name type="common">Gilthead sea bream</name>
    <dbReference type="NCBI Taxonomy" id="8175"/>
    <lineage>
        <taxon>Eukaryota</taxon>
        <taxon>Metazoa</taxon>
        <taxon>Chordata</taxon>
        <taxon>Craniata</taxon>
        <taxon>Vertebrata</taxon>
        <taxon>Euteleostomi</taxon>
        <taxon>Actinopterygii</taxon>
        <taxon>Neopterygii</taxon>
        <taxon>Teleostei</taxon>
        <taxon>Neoteleostei</taxon>
        <taxon>Acanthomorphata</taxon>
        <taxon>Eupercaria</taxon>
        <taxon>Spariformes</taxon>
        <taxon>Sparidae</taxon>
        <taxon>Sparus</taxon>
    </lineage>
</organism>
<dbReference type="SUPFAM" id="SSF55729">
    <property type="entry name" value="Acyl-CoA N-acyltransferases (Nat)"/>
    <property type="match status" value="2"/>
</dbReference>
<evidence type="ECO:0000256" key="2">
    <source>
        <dbReference type="ARBA" id="ARBA00012923"/>
    </source>
</evidence>
<feature type="compositionally biased region" description="Basic residues" evidence="8">
    <location>
        <begin position="47"/>
        <end position="58"/>
    </location>
</feature>
<comment type="similarity">
    <text evidence="1 7">Belongs to the NMT family.</text>
</comment>
<evidence type="ECO:0000256" key="4">
    <source>
        <dbReference type="ARBA" id="ARBA00023315"/>
    </source>
</evidence>
<dbReference type="Gene3D" id="3.40.630.170">
    <property type="match status" value="1"/>
</dbReference>
<evidence type="ECO:0000256" key="5">
    <source>
        <dbReference type="ARBA" id="ARBA00048276"/>
    </source>
</evidence>
<evidence type="ECO:0000256" key="3">
    <source>
        <dbReference type="ARBA" id="ARBA00022679"/>
    </source>
</evidence>
<dbReference type="PIRSF" id="PIRSF015892">
    <property type="entry name" value="N-myristl_transf"/>
    <property type="match status" value="1"/>
</dbReference>
<evidence type="ECO:0000256" key="8">
    <source>
        <dbReference type="SAM" id="MobiDB-lite"/>
    </source>
</evidence>
<evidence type="ECO:0000256" key="6">
    <source>
        <dbReference type="RuleBase" id="RU000586"/>
    </source>
</evidence>
<feature type="compositionally biased region" description="Low complexity" evidence="8">
    <location>
        <begin position="61"/>
        <end position="73"/>
    </location>
</feature>
<dbReference type="InterPro" id="IPR016181">
    <property type="entry name" value="Acyl_CoA_acyltransferase"/>
</dbReference>
<keyword evidence="9" id="KW-0472">Membrane</keyword>
<dbReference type="PANTHER" id="PTHR11377">
    <property type="entry name" value="N-MYRISTOYL TRANSFERASE"/>
    <property type="match status" value="1"/>
</dbReference>
<dbReference type="EC" id="2.3.1.97" evidence="2 6"/>
<dbReference type="PROSITE" id="PS00975">
    <property type="entry name" value="NMT_1"/>
    <property type="match status" value="1"/>
</dbReference>
<comment type="catalytic activity">
    <reaction evidence="5 6">
        <text>N-terminal glycyl-[protein] + tetradecanoyl-CoA = N-tetradecanoylglycyl-[protein] + CoA + H(+)</text>
        <dbReference type="Rhea" id="RHEA:15521"/>
        <dbReference type="Rhea" id="RHEA-COMP:12666"/>
        <dbReference type="Rhea" id="RHEA-COMP:12667"/>
        <dbReference type="ChEBI" id="CHEBI:15378"/>
        <dbReference type="ChEBI" id="CHEBI:57287"/>
        <dbReference type="ChEBI" id="CHEBI:57385"/>
        <dbReference type="ChEBI" id="CHEBI:64723"/>
        <dbReference type="ChEBI" id="CHEBI:133050"/>
        <dbReference type="EC" id="2.3.1.97"/>
    </reaction>
</comment>
<keyword evidence="9" id="KW-1133">Transmembrane helix</keyword>
<evidence type="ECO:0000256" key="7">
    <source>
        <dbReference type="RuleBase" id="RU004178"/>
    </source>
</evidence>
<dbReference type="Ensembl" id="ENSSAUT00010017159.1">
    <property type="protein sequence ID" value="ENSSAUP00010016194.1"/>
    <property type="gene ID" value="ENSSAUG00010007467.1"/>
</dbReference>
<feature type="region of interest" description="Disordered" evidence="8">
    <location>
        <begin position="1"/>
        <end position="78"/>
    </location>
</feature>
<dbReference type="InterPro" id="IPR000903">
    <property type="entry name" value="NMT"/>
</dbReference>
<dbReference type="InterPro" id="IPR022676">
    <property type="entry name" value="NMT_N"/>
</dbReference>
<dbReference type="PANTHER" id="PTHR11377:SF14">
    <property type="entry name" value="GLYCYLPEPTIDE N-TETRADECANOYLTRANSFERASE 2"/>
    <property type="match status" value="1"/>
</dbReference>
<dbReference type="InterPro" id="IPR022677">
    <property type="entry name" value="NMT_C"/>
</dbReference>